<protein>
    <submittedName>
        <fullName evidence="2">PKD-like domain-containing protein</fullName>
    </submittedName>
</protein>
<dbReference type="EMBL" id="JAVRHK010000015">
    <property type="protein sequence ID" value="MDT0678095.1"/>
    <property type="molecule type" value="Genomic_DNA"/>
</dbReference>
<dbReference type="Pfam" id="PF16820">
    <property type="entry name" value="PKD_3"/>
    <property type="match status" value="2"/>
</dbReference>
<organism evidence="2 3">
    <name type="scientific">Autumnicola musiva</name>
    <dbReference type="NCBI Taxonomy" id="3075589"/>
    <lineage>
        <taxon>Bacteria</taxon>
        <taxon>Pseudomonadati</taxon>
        <taxon>Bacteroidota</taxon>
        <taxon>Flavobacteriia</taxon>
        <taxon>Flavobacteriales</taxon>
        <taxon>Flavobacteriaceae</taxon>
        <taxon>Autumnicola</taxon>
    </lineage>
</organism>
<sequence>MQQKLSNYLFIFIGGIFLFSSCSKDDDPGLTPMEFANSDYQENYEVTLGDTLVVEPEILNVSQITSFSWELNEEQISTDQILNYVADESGTFSLTFKAIADNDSVVRNYQVTVKDPIQFANPDYEENYEVTLGDTLVVEPEILNAPQTTSFSWQVDEEEISNDQFLNYVPDESGTFSLQFKAKAENDSIIRTYRVTVNDPYELYFRPKTESSTEFISDILEYKPAPGQHINENYGSPEDAENIIGGKSNILSLGAWGGHVIFTFDHTIENIAEQKDFVIYGNAMSGLSEPGIVQVSFDENGNGIPDDTWYELAGSAHNKEETSLNYELTYTNPDEYANVPWLDNQENQDSVMINSYHTQNYYPQFIEEQEEVTFAGTRVYPTINTDGFVSIDALEWGYVDNFDADYNIYGGNAMEIDWAVDANLNPVELRGIDFIKVYTGAQGDAGWLGEISTEIKGASDLSMVD</sequence>
<comment type="caution">
    <text evidence="2">The sequence shown here is derived from an EMBL/GenBank/DDBJ whole genome shotgun (WGS) entry which is preliminary data.</text>
</comment>
<dbReference type="InterPro" id="IPR035986">
    <property type="entry name" value="PKD_dom_sf"/>
</dbReference>
<gene>
    <name evidence="2" type="ORF">RM539_16050</name>
</gene>
<dbReference type="Proteomes" id="UP001262582">
    <property type="component" value="Unassembled WGS sequence"/>
</dbReference>
<feature type="domain" description="Bacteroidetes PKD-like" evidence="1">
    <location>
        <begin position="125"/>
        <end position="183"/>
    </location>
</feature>
<dbReference type="SUPFAM" id="SSF49299">
    <property type="entry name" value="PKD domain"/>
    <property type="match status" value="1"/>
</dbReference>
<keyword evidence="3" id="KW-1185">Reference proteome</keyword>
<accession>A0ABU3D9S2</accession>
<proteinExistence type="predicted"/>
<feature type="domain" description="Bacteroidetes PKD-like" evidence="1">
    <location>
        <begin position="42"/>
        <end position="99"/>
    </location>
</feature>
<evidence type="ECO:0000313" key="2">
    <source>
        <dbReference type="EMBL" id="MDT0678095.1"/>
    </source>
</evidence>
<dbReference type="RefSeq" id="WP_311504430.1">
    <property type="nucleotide sequence ID" value="NZ_JAVRHK010000015.1"/>
</dbReference>
<evidence type="ECO:0000259" key="1">
    <source>
        <dbReference type="Pfam" id="PF16820"/>
    </source>
</evidence>
<name>A0ABU3D9S2_9FLAO</name>
<evidence type="ECO:0000313" key="3">
    <source>
        <dbReference type="Proteomes" id="UP001262582"/>
    </source>
</evidence>
<dbReference type="InterPro" id="IPR041696">
    <property type="entry name" value="PKD_3"/>
</dbReference>
<dbReference type="PROSITE" id="PS51257">
    <property type="entry name" value="PROKAR_LIPOPROTEIN"/>
    <property type="match status" value="1"/>
</dbReference>
<reference evidence="2 3" key="1">
    <citation type="submission" date="2023-09" db="EMBL/GenBank/DDBJ databases">
        <authorList>
            <person name="Rey-Velasco X."/>
        </authorList>
    </citation>
    <scope>NUCLEOTIDE SEQUENCE [LARGE SCALE GENOMIC DNA]</scope>
    <source>
        <strain evidence="2 3">F117</strain>
    </source>
</reference>